<keyword evidence="1" id="KW-0540">Nuclease</keyword>
<evidence type="ECO:0000313" key="3">
    <source>
        <dbReference type="EnsemblPlants" id="QL03p015220:mrna"/>
    </source>
</evidence>
<dbReference type="InParanoid" id="A0A7N2L5S7"/>
<organism evidence="3 4">
    <name type="scientific">Quercus lobata</name>
    <name type="common">Valley oak</name>
    <dbReference type="NCBI Taxonomy" id="97700"/>
    <lineage>
        <taxon>Eukaryota</taxon>
        <taxon>Viridiplantae</taxon>
        <taxon>Streptophyta</taxon>
        <taxon>Embryophyta</taxon>
        <taxon>Tracheophyta</taxon>
        <taxon>Spermatophyta</taxon>
        <taxon>Magnoliopsida</taxon>
        <taxon>eudicotyledons</taxon>
        <taxon>Gunneridae</taxon>
        <taxon>Pentapetalae</taxon>
        <taxon>rosids</taxon>
        <taxon>fabids</taxon>
        <taxon>Fagales</taxon>
        <taxon>Fagaceae</taxon>
        <taxon>Quercus</taxon>
    </lineage>
</organism>
<dbReference type="PANTHER" id="PTHR13620:SF121">
    <property type="entry name" value="EMB|CAB82946.1-RELATED"/>
    <property type="match status" value="1"/>
</dbReference>
<keyword evidence="4" id="KW-1185">Reference proteome</keyword>
<protein>
    <submittedName>
        <fullName evidence="3">Uncharacterized protein</fullName>
    </submittedName>
</protein>
<evidence type="ECO:0000256" key="2">
    <source>
        <dbReference type="ARBA" id="ARBA00022801"/>
    </source>
</evidence>
<dbReference type="PANTHER" id="PTHR13620">
    <property type="entry name" value="3-5 EXONUCLEASE"/>
    <property type="match status" value="1"/>
</dbReference>
<dbReference type="AlphaFoldDB" id="A0A7N2L5S7"/>
<dbReference type="EnsemblPlants" id="QL03p015220:mrna">
    <property type="protein sequence ID" value="QL03p015220:mrna"/>
    <property type="gene ID" value="QL03p015220"/>
</dbReference>
<dbReference type="GO" id="GO:0005634">
    <property type="term" value="C:nucleus"/>
    <property type="evidence" value="ECO:0007669"/>
    <property type="project" value="TreeGrafter"/>
</dbReference>
<reference evidence="3 4" key="1">
    <citation type="journal article" date="2016" name="G3 (Bethesda)">
        <title>First Draft Assembly and Annotation of the Genome of a California Endemic Oak Quercus lobata Nee (Fagaceae).</title>
        <authorList>
            <person name="Sork V.L."/>
            <person name="Fitz-Gibbon S.T."/>
            <person name="Puiu D."/>
            <person name="Crepeau M."/>
            <person name="Gugger P.F."/>
            <person name="Sherman R."/>
            <person name="Stevens K."/>
            <person name="Langley C.H."/>
            <person name="Pellegrini M."/>
            <person name="Salzberg S.L."/>
        </authorList>
    </citation>
    <scope>NUCLEOTIDE SEQUENCE [LARGE SCALE GENOMIC DNA]</scope>
    <source>
        <strain evidence="3 4">cv. SW786</strain>
    </source>
</reference>
<keyword evidence="2" id="KW-0378">Hydrolase</keyword>
<dbReference type="SUPFAM" id="SSF53098">
    <property type="entry name" value="Ribonuclease H-like"/>
    <property type="match status" value="1"/>
</dbReference>
<dbReference type="InterPro" id="IPR012337">
    <property type="entry name" value="RNaseH-like_sf"/>
</dbReference>
<dbReference type="GO" id="GO:0003676">
    <property type="term" value="F:nucleic acid binding"/>
    <property type="evidence" value="ECO:0007669"/>
    <property type="project" value="InterPro"/>
</dbReference>
<dbReference type="EMBL" id="LRBV02000003">
    <property type="status" value="NOT_ANNOTATED_CDS"/>
    <property type="molecule type" value="Genomic_DNA"/>
</dbReference>
<sequence length="308" mass="34708">MINRIPVSLLSKMGNYEIKIHGEKVKVSLVDNTAIVGAKIDELKSLLQTQQNPIVGLDLKFVKTKENSYKGKILVLCVGTRCLIIQLQGCLISFPRTIAQFPSDETFCYLGTGMSEIVQELYRHKYYLSGTGLVPVNCTTGVEIGYLAAKVLKKANIEKSNLVSLAEEVGMDIKEPVSRCPDWSAIVFSDEVIKYAVYNAYTSYVIGNKLLGEGSAARGETRPTATLYADGRDGYGVKLEQVCKWKQTYRRWSGRVSTSILCPTKIDDESIVEATYLLIKSFKRQLRLQRYSLLQSKGRSRMRMRMWR</sequence>
<dbReference type="Gene3D" id="3.30.420.10">
    <property type="entry name" value="Ribonuclease H-like superfamily/Ribonuclease H"/>
    <property type="match status" value="1"/>
</dbReference>
<evidence type="ECO:0000256" key="1">
    <source>
        <dbReference type="ARBA" id="ARBA00022722"/>
    </source>
</evidence>
<dbReference type="Proteomes" id="UP000594261">
    <property type="component" value="Chromosome 3"/>
</dbReference>
<name>A0A7N2L5S7_QUELO</name>
<dbReference type="InterPro" id="IPR051132">
    <property type="entry name" value="3-5_Exonuclease_domain"/>
</dbReference>
<accession>A0A7N2L5S7</accession>
<evidence type="ECO:0000313" key="4">
    <source>
        <dbReference type="Proteomes" id="UP000594261"/>
    </source>
</evidence>
<dbReference type="InterPro" id="IPR036397">
    <property type="entry name" value="RNaseH_sf"/>
</dbReference>
<dbReference type="Gramene" id="QL03p015220:mrna">
    <property type="protein sequence ID" value="QL03p015220:mrna"/>
    <property type="gene ID" value="QL03p015220"/>
</dbReference>
<dbReference type="GO" id="GO:0008408">
    <property type="term" value="F:3'-5' exonuclease activity"/>
    <property type="evidence" value="ECO:0007669"/>
    <property type="project" value="TreeGrafter"/>
</dbReference>
<proteinExistence type="predicted"/>
<dbReference type="GO" id="GO:0005737">
    <property type="term" value="C:cytoplasm"/>
    <property type="evidence" value="ECO:0007669"/>
    <property type="project" value="TreeGrafter"/>
</dbReference>
<reference evidence="3" key="2">
    <citation type="submission" date="2021-01" db="UniProtKB">
        <authorList>
            <consortium name="EnsemblPlants"/>
        </authorList>
    </citation>
    <scope>IDENTIFICATION</scope>
</reference>